<feature type="coiled-coil region" evidence="1">
    <location>
        <begin position="35"/>
        <end position="69"/>
    </location>
</feature>
<protein>
    <submittedName>
        <fullName evidence="3">Uncharacterized protein</fullName>
    </submittedName>
</protein>
<reference evidence="3" key="1">
    <citation type="submission" date="2018-07" db="EMBL/GenBank/DDBJ databases">
        <authorList>
            <person name="Quirk P.G."/>
            <person name="Krulwich T.A."/>
        </authorList>
    </citation>
    <scope>NUCLEOTIDE SEQUENCE</scope>
</reference>
<keyword evidence="2" id="KW-0472">Membrane</keyword>
<sequence>MLYLIQQIWIWIVVAALIGFLFGWLLRWRVTLERVDQLEDNLMLVRAARDRLEQDNKRLAARLATVEGAEAAMAAKPAAVLQPVGDAIGGGVKSSVVTAPRSAGLDDIKRINGIEREAEERLR</sequence>
<gene>
    <name evidence="3" type="ORF">DF3PB_4980004</name>
</gene>
<evidence type="ECO:0000256" key="1">
    <source>
        <dbReference type="SAM" id="Coils"/>
    </source>
</evidence>
<feature type="transmembrane region" description="Helical" evidence="2">
    <location>
        <begin position="6"/>
        <end position="26"/>
    </location>
</feature>
<dbReference type="EMBL" id="UIDG01000443">
    <property type="protein sequence ID" value="SUS07727.1"/>
    <property type="molecule type" value="Genomic_DNA"/>
</dbReference>
<evidence type="ECO:0000313" key="3">
    <source>
        <dbReference type="EMBL" id="SUS07727.1"/>
    </source>
</evidence>
<name>A0A380TI85_9ZZZZ</name>
<evidence type="ECO:0000256" key="2">
    <source>
        <dbReference type="SAM" id="Phobius"/>
    </source>
</evidence>
<organism evidence="3">
    <name type="scientific">metagenome</name>
    <dbReference type="NCBI Taxonomy" id="256318"/>
    <lineage>
        <taxon>unclassified sequences</taxon>
        <taxon>metagenomes</taxon>
    </lineage>
</organism>
<proteinExistence type="predicted"/>
<keyword evidence="2" id="KW-1133">Transmembrane helix</keyword>
<dbReference type="AlphaFoldDB" id="A0A380TI85"/>
<keyword evidence="2" id="KW-0812">Transmembrane</keyword>
<keyword evidence="1" id="KW-0175">Coiled coil</keyword>
<accession>A0A380TI85</accession>